<evidence type="ECO:0000256" key="1">
    <source>
        <dbReference type="SAM" id="Phobius"/>
    </source>
</evidence>
<keyword evidence="1" id="KW-0812">Transmembrane</keyword>
<comment type="caution">
    <text evidence="2">The sequence shown here is derived from an EMBL/GenBank/DDBJ whole genome shotgun (WGS) entry which is preliminary data.</text>
</comment>
<feature type="transmembrane region" description="Helical" evidence="1">
    <location>
        <begin position="105"/>
        <end position="123"/>
    </location>
</feature>
<keyword evidence="1" id="KW-1133">Transmembrane helix</keyword>
<name>A0A658QXF0_9BURK</name>
<sequence length="180" mass="19711">METAEQHVSRLVANDAAALGIAPPVVRFVATNSGPCYEALFDRIEVDARTLLLPEPLLRLVIAHEVAHATQRRALLLDFAWTVLGVAALIAGPCVMFAAWPDEDLWRVSVPGAVFAFVVAMFFKAWRAHGARRAIALELDADAKAALICGARPALQALEEMTKRGIVDEIRLQAMRERCK</sequence>
<keyword evidence="1" id="KW-0472">Membrane</keyword>
<organism evidence="2 3">
    <name type="scientific">Caballeronia concitans</name>
    <dbReference type="NCBI Taxonomy" id="1777133"/>
    <lineage>
        <taxon>Bacteria</taxon>
        <taxon>Pseudomonadati</taxon>
        <taxon>Pseudomonadota</taxon>
        <taxon>Betaproteobacteria</taxon>
        <taxon>Burkholderiales</taxon>
        <taxon>Burkholderiaceae</taxon>
        <taxon>Caballeronia</taxon>
    </lineage>
</organism>
<dbReference type="OrthoDB" id="9009500at2"/>
<evidence type="ECO:0000313" key="3">
    <source>
        <dbReference type="Proteomes" id="UP000198263"/>
    </source>
</evidence>
<evidence type="ECO:0008006" key="4">
    <source>
        <dbReference type="Google" id="ProtNLM"/>
    </source>
</evidence>
<feature type="transmembrane region" description="Helical" evidence="1">
    <location>
        <begin position="79"/>
        <end position="99"/>
    </location>
</feature>
<protein>
    <recommendedName>
        <fullName evidence="4">Peptidase M48 domain-containing protein</fullName>
    </recommendedName>
</protein>
<keyword evidence="3" id="KW-1185">Reference proteome</keyword>
<proteinExistence type="predicted"/>
<accession>A0A658QXF0</accession>
<dbReference type="Proteomes" id="UP000198263">
    <property type="component" value="Unassembled WGS sequence"/>
</dbReference>
<dbReference type="EMBL" id="FCNV02000004">
    <property type="protein sequence ID" value="SAL30918.1"/>
    <property type="molecule type" value="Genomic_DNA"/>
</dbReference>
<dbReference type="AlphaFoldDB" id="A0A658QXF0"/>
<evidence type="ECO:0000313" key="2">
    <source>
        <dbReference type="EMBL" id="SAL30918.1"/>
    </source>
</evidence>
<reference evidence="2 3" key="1">
    <citation type="submission" date="2016-01" db="EMBL/GenBank/DDBJ databases">
        <authorList>
            <person name="Peeters C."/>
        </authorList>
    </citation>
    <scope>NUCLEOTIDE SEQUENCE [LARGE SCALE GENOMIC DNA]</scope>
    <source>
        <strain evidence="2">LMG 29315</strain>
    </source>
</reference>
<gene>
    <name evidence="2" type="ORF">AWB72_02661</name>
</gene>